<organism evidence="1 2">
    <name type="scientific">Bradyrhizobium algeriense</name>
    <dbReference type="NCBI Taxonomy" id="634784"/>
    <lineage>
        <taxon>Bacteria</taxon>
        <taxon>Pseudomonadati</taxon>
        <taxon>Pseudomonadota</taxon>
        <taxon>Alphaproteobacteria</taxon>
        <taxon>Hyphomicrobiales</taxon>
        <taxon>Nitrobacteraceae</taxon>
        <taxon>Bradyrhizobium</taxon>
    </lineage>
</organism>
<protein>
    <recommendedName>
        <fullName evidence="3">DUF1049 domain-containing protein</fullName>
    </recommendedName>
</protein>
<accession>A0ABU8BGZ1</accession>
<evidence type="ECO:0000313" key="2">
    <source>
        <dbReference type="Proteomes" id="UP001364224"/>
    </source>
</evidence>
<gene>
    <name evidence="1" type="ORF">V1286_005279</name>
</gene>
<evidence type="ECO:0008006" key="3">
    <source>
        <dbReference type="Google" id="ProtNLM"/>
    </source>
</evidence>
<evidence type="ECO:0000313" key="1">
    <source>
        <dbReference type="EMBL" id="MEH2557750.1"/>
    </source>
</evidence>
<proteinExistence type="predicted"/>
<dbReference type="EMBL" id="JAZHRV010000001">
    <property type="protein sequence ID" value="MEH2557750.1"/>
    <property type="molecule type" value="Genomic_DNA"/>
</dbReference>
<reference evidence="1 2" key="1">
    <citation type="submission" date="2024-02" db="EMBL/GenBank/DDBJ databases">
        <title>Adaptive strategies in a cosmopolitan and abundant soil bacterium.</title>
        <authorList>
            <person name="Carini P."/>
        </authorList>
    </citation>
    <scope>NUCLEOTIDE SEQUENCE [LARGE SCALE GENOMIC DNA]</scope>
    <source>
        <strain evidence="1 2">AZCC 1608</strain>
    </source>
</reference>
<keyword evidence="2" id="KW-1185">Reference proteome</keyword>
<comment type="caution">
    <text evidence="1">The sequence shown here is derived from an EMBL/GenBank/DDBJ whole genome shotgun (WGS) entry which is preliminary data.</text>
</comment>
<name>A0ABU8BGZ1_9BRAD</name>
<sequence>MNDKDRPMPPLIAFAGALGGLAVVRWAYKTAVRINRELEEARLARVAETQTGDIPTLRRDPVTGAYRPG</sequence>
<dbReference type="Proteomes" id="UP001364224">
    <property type="component" value="Unassembled WGS sequence"/>
</dbReference>